<keyword evidence="3" id="KW-1185">Reference proteome</keyword>
<accession>A0ABU8HGK1</accession>
<evidence type="ECO:0000256" key="1">
    <source>
        <dbReference type="SAM" id="Phobius"/>
    </source>
</evidence>
<evidence type="ECO:0008006" key="4">
    <source>
        <dbReference type="Google" id="ProtNLM"/>
    </source>
</evidence>
<name>A0ABU8HGK1_9BACI</name>
<reference evidence="2 3" key="1">
    <citation type="journal article" date="2018" name="J. Microbiol.">
        <title>Bacillus spongiae sp. nov., isolated from sponge of Jeju Island.</title>
        <authorList>
            <person name="Lee G.E."/>
            <person name="Im W.T."/>
            <person name="Park J.S."/>
        </authorList>
    </citation>
    <scope>NUCLEOTIDE SEQUENCE [LARGE SCALE GENOMIC DNA]</scope>
    <source>
        <strain evidence="2 3">135PIL107-10</strain>
    </source>
</reference>
<keyword evidence="1" id="KW-0812">Transmembrane</keyword>
<dbReference type="RefSeq" id="WP_336587962.1">
    <property type="nucleotide sequence ID" value="NZ_JBBAXC010000013.1"/>
</dbReference>
<feature type="transmembrane region" description="Helical" evidence="1">
    <location>
        <begin position="39"/>
        <end position="61"/>
    </location>
</feature>
<evidence type="ECO:0000313" key="2">
    <source>
        <dbReference type="EMBL" id="MEI5908514.1"/>
    </source>
</evidence>
<feature type="transmembrane region" description="Helical" evidence="1">
    <location>
        <begin position="12"/>
        <end position="33"/>
    </location>
</feature>
<dbReference type="Proteomes" id="UP001312865">
    <property type="component" value="Unassembled WGS sequence"/>
</dbReference>
<evidence type="ECO:0000313" key="3">
    <source>
        <dbReference type="Proteomes" id="UP001312865"/>
    </source>
</evidence>
<protein>
    <recommendedName>
        <fullName evidence="4">PH domain-containing protein</fullName>
    </recommendedName>
</protein>
<proteinExistence type="predicted"/>
<dbReference type="EMBL" id="JBBAXC010000013">
    <property type="protein sequence ID" value="MEI5908514.1"/>
    <property type="molecule type" value="Genomic_DNA"/>
</dbReference>
<organism evidence="2 3">
    <name type="scientific">Bacillus spongiae</name>
    <dbReference type="NCBI Taxonomy" id="2683610"/>
    <lineage>
        <taxon>Bacteria</taxon>
        <taxon>Bacillati</taxon>
        <taxon>Bacillota</taxon>
        <taxon>Bacilli</taxon>
        <taxon>Bacillales</taxon>
        <taxon>Bacillaceae</taxon>
        <taxon>Bacillus</taxon>
    </lineage>
</organism>
<keyword evidence="1" id="KW-1133">Transmembrane helix</keyword>
<sequence>MRSIDTYKPSKKLGLQFLCAAVLFLFLPLLYNFQGGELFLAVLTWGSSLFFFYIAFIVLGFEKVEMSAECLRVYRHIGSKPKSIIYFNEIVSFESSKNLGLNKYLLRTVSSRMIFLGYDESFALELEKRINEFLHLS</sequence>
<gene>
    <name evidence="2" type="ORF">WAK64_15815</name>
</gene>
<keyword evidence="1" id="KW-0472">Membrane</keyword>
<comment type="caution">
    <text evidence="2">The sequence shown here is derived from an EMBL/GenBank/DDBJ whole genome shotgun (WGS) entry which is preliminary data.</text>
</comment>